<keyword evidence="1" id="KW-0472">Membrane</keyword>
<feature type="transmembrane region" description="Helical" evidence="1">
    <location>
        <begin position="52"/>
        <end position="69"/>
    </location>
</feature>
<proteinExistence type="predicted"/>
<sequence>MGCMTAPIPRDIPDLPALPNFPGVTPPLLPSPAPARAVVPPVRRPIAAAYRLLLALAATAAVTGAALLAGPARALSHFTVQSTILLALVTLASARRAWTARHPLPGALTGAALLYVTMASLVHHVLLSDAPARFSLTGEASSWPAVLTAHALHTVIPVAALLDWLLLSPPARTHLHQAAPWLLYPLAYLLFSLARGELLPDSPDRFLYPFLDAAHHGYRSVLADCLLLGLSFYAAAVLLVTADHIRPKAVLRR</sequence>
<name>D6A7V7_STRV1</name>
<evidence type="ECO:0000313" key="2">
    <source>
        <dbReference type="EMBL" id="EFE68037.2"/>
    </source>
</evidence>
<feature type="transmembrane region" description="Helical" evidence="1">
    <location>
        <begin position="147"/>
        <end position="167"/>
    </location>
</feature>
<dbReference type="InterPro" id="IPR049713">
    <property type="entry name" value="Pr6Pr-like"/>
</dbReference>
<gene>
    <name evidence="2" type="ORF">SSFG_03283</name>
</gene>
<dbReference type="eggNOG" id="COG2141">
    <property type="taxonomic scope" value="Bacteria"/>
</dbReference>
<protein>
    <submittedName>
        <fullName evidence="2">Integral membrane regulatory protein</fullName>
    </submittedName>
</protein>
<accession>D6A7V7</accession>
<feature type="transmembrane region" description="Helical" evidence="1">
    <location>
        <begin position="75"/>
        <end position="94"/>
    </location>
</feature>
<organism evidence="2 3">
    <name type="scientific">Streptomyces viridosporus (strain ATCC 14672 / DSM 40746 / JCM 4963 / KCTC 9882 / NRRL B-12104 / FH 1290)</name>
    <name type="common">Streptomyces ghanaensis</name>
    <dbReference type="NCBI Taxonomy" id="566461"/>
    <lineage>
        <taxon>Bacteria</taxon>
        <taxon>Bacillati</taxon>
        <taxon>Actinomycetota</taxon>
        <taxon>Actinomycetes</taxon>
        <taxon>Kitasatosporales</taxon>
        <taxon>Streptomycetaceae</taxon>
        <taxon>Streptomyces</taxon>
    </lineage>
</organism>
<evidence type="ECO:0000256" key="1">
    <source>
        <dbReference type="SAM" id="Phobius"/>
    </source>
</evidence>
<keyword evidence="1" id="KW-1133">Transmembrane helix</keyword>
<dbReference type="EMBL" id="DS999641">
    <property type="protein sequence ID" value="EFE68037.2"/>
    <property type="molecule type" value="Genomic_DNA"/>
</dbReference>
<feature type="transmembrane region" description="Helical" evidence="1">
    <location>
        <begin position="218"/>
        <end position="242"/>
    </location>
</feature>
<reference evidence="3" key="1">
    <citation type="submission" date="2008-12" db="EMBL/GenBank/DDBJ databases">
        <title>Annotation of Streptomyces ghanaensis ATCC 14672.</title>
        <authorList>
            <consortium name="The Broad Institute Genome Sequencing Platform"/>
            <consortium name="Broad Institute Microbial Sequencing Center"/>
            <person name="Fischbach M."/>
            <person name="Ward D."/>
            <person name="Young S."/>
            <person name="Kodira C.D."/>
            <person name="Zeng Q."/>
            <person name="Koehrsen M."/>
            <person name="Godfrey P."/>
            <person name="Alvarado L."/>
            <person name="Berlin A.M."/>
            <person name="Borenstein D."/>
            <person name="Chen Z."/>
            <person name="Engels R."/>
            <person name="Freedman E."/>
            <person name="Gellesch M."/>
            <person name="Goldberg J."/>
            <person name="Griggs A."/>
            <person name="Gujja S."/>
            <person name="Heiman D.I."/>
            <person name="Hepburn T.A."/>
            <person name="Howarth C."/>
            <person name="Jen D."/>
            <person name="Larson L."/>
            <person name="Lewis B."/>
            <person name="Mehta T."/>
            <person name="Park D."/>
            <person name="Pearson M."/>
            <person name="Roberts A."/>
            <person name="Saif S."/>
            <person name="Shea T.D."/>
            <person name="Shenoy N."/>
            <person name="Sisk P."/>
            <person name="Stolte C."/>
            <person name="Sykes S.N."/>
            <person name="Walk T."/>
            <person name="White J."/>
            <person name="Yandava C."/>
            <person name="Straight P."/>
            <person name="Clardy J."/>
            <person name="Hung D."/>
            <person name="Kolter R."/>
            <person name="Mekalanos J."/>
            <person name="Walker S."/>
            <person name="Walsh C.T."/>
            <person name="Wieland B.L.C."/>
            <person name="Ilzarbe M."/>
            <person name="Galagan J."/>
            <person name="Nusbaum C."/>
            <person name="Birren B."/>
        </authorList>
    </citation>
    <scope>NUCLEOTIDE SEQUENCE [LARGE SCALE GENOMIC DNA]</scope>
    <source>
        <strain evidence="3">ATCC 14672 / DSM 40746 / JCM 4963 / KCTC 9882 / NRRL B-12104 / FH 1290</strain>
    </source>
</reference>
<evidence type="ECO:0000313" key="3">
    <source>
        <dbReference type="Proteomes" id="UP000003824"/>
    </source>
</evidence>
<dbReference type="AlphaFoldDB" id="D6A7V7"/>
<feature type="transmembrane region" description="Helical" evidence="1">
    <location>
        <begin position="106"/>
        <end position="127"/>
    </location>
</feature>
<dbReference type="NCBIfam" id="NF038065">
    <property type="entry name" value="Pr6Pr"/>
    <property type="match status" value="1"/>
</dbReference>
<dbReference type="Proteomes" id="UP000003824">
    <property type="component" value="Unassembled WGS sequence"/>
</dbReference>
<feature type="transmembrane region" description="Helical" evidence="1">
    <location>
        <begin position="179"/>
        <end position="198"/>
    </location>
</feature>
<keyword evidence="1" id="KW-0812">Transmembrane</keyword>